<evidence type="ECO:0000313" key="10">
    <source>
        <dbReference type="Proteomes" id="UP000029725"/>
    </source>
</evidence>
<evidence type="ECO:0000256" key="2">
    <source>
        <dbReference type="ARBA" id="ARBA00007324"/>
    </source>
</evidence>
<evidence type="ECO:0000256" key="8">
    <source>
        <dbReference type="SAM" id="Phobius"/>
    </source>
</evidence>
<keyword evidence="6 8" id="KW-1133">Transmembrane helix</keyword>
<dbReference type="AlphaFoldDB" id="A0A098VR47"/>
<dbReference type="InterPro" id="IPR009582">
    <property type="entry name" value="Spc2/SPCS2"/>
</dbReference>
<dbReference type="GO" id="GO:0005787">
    <property type="term" value="C:signal peptidase complex"/>
    <property type="evidence" value="ECO:0007669"/>
    <property type="project" value="InterPro"/>
</dbReference>
<gene>
    <name evidence="9" type="ORF">DI09_33p190</name>
</gene>
<evidence type="ECO:0000256" key="7">
    <source>
        <dbReference type="ARBA" id="ARBA00023136"/>
    </source>
</evidence>
<evidence type="ECO:0000256" key="1">
    <source>
        <dbReference type="ARBA" id="ARBA00004477"/>
    </source>
</evidence>
<feature type="transmembrane region" description="Helical" evidence="8">
    <location>
        <begin position="20"/>
        <end position="47"/>
    </location>
</feature>
<dbReference type="HOGENOM" id="CLU_1907201_0_0_1"/>
<comment type="caution">
    <text evidence="9">The sequence shown here is derived from an EMBL/GenBank/DDBJ whole genome shotgun (WGS) entry which is preliminary data.</text>
</comment>
<name>A0A098VR47_9MICR</name>
<proteinExistence type="inferred from homology"/>
<accession>A0A098VR47</accession>
<protein>
    <recommendedName>
        <fullName evidence="3">Signal peptidase complex subunit 2</fullName>
    </recommendedName>
</protein>
<evidence type="ECO:0000256" key="6">
    <source>
        <dbReference type="ARBA" id="ARBA00022989"/>
    </source>
</evidence>
<reference evidence="9 10" key="1">
    <citation type="submission" date="2014-04" db="EMBL/GenBank/DDBJ databases">
        <title>A new species of microsporidia sheds light on the evolution of extreme parasitism.</title>
        <authorList>
            <person name="Haag K.L."/>
            <person name="James T.Y."/>
            <person name="Larsson R."/>
            <person name="Schaer T.M."/>
            <person name="Refardt D."/>
            <person name="Pombert J.-F."/>
            <person name="Ebert D."/>
        </authorList>
    </citation>
    <scope>NUCLEOTIDE SEQUENCE [LARGE SCALE GENOMIC DNA]</scope>
    <source>
        <strain evidence="9 10">UGP3</strain>
        <tissue evidence="9">Spores</tissue>
    </source>
</reference>
<evidence type="ECO:0000256" key="4">
    <source>
        <dbReference type="ARBA" id="ARBA00022692"/>
    </source>
</evidence>
<evidence type="ECO:0000256" key="5">
    <source>
        <dbReference type="ARBA" id="ARBA00022824"/>
    </source>
</evidence>
<comment type="similarity">
    <text evidence="2">Belongs to the SPCS2 family.</text>
</comment>
<dbReference type="Pfam" id="PF06703">
    <property type="entry name" value="SPC25"/>
    <property type="match status" value="1"/>
</dbReference>
<dbReference type="EMBL" id="JMKJ01000266">
    <property type="protein sequence ID" value="KGG51502.1"/>
    <property type="molecule type" value="Genomic_DNA"/>
</dbReference>
<keyword evidence="7 8" id="KW-0472">Membrane</keyword>
<dbReference type="Proteomes" id="UP000029725">
    <property type="component" value="Unassembled WGS sequence"/>
</dbReference>
<dbReference type="GO" id="GO:0006465">
    <property type="term" value="P:signal peptide processing"/>
    <property type="evidence" value="ECO:0007669"/>
    <property type="project" value="InterPro"/>
</dbReference>
<dbReference type="RefSeq" id="XP_013237929.1">
    <property type="nucleotide sequence ID" value="XM_013382475.1"/>
</dbReference>
<sequence length="133" mass="15051">MLLPLLWYSIRTFLGLRHLARWGSLFAFCMSISYFRYFFVVLLSTVVNWQLGPMPKFSGMSSSSPKETVKVETNIEAPSTLYSIIAVYQSESEANKPRTIHLKKPVETWFHADGSLAAEAIYKDLLLLASPGK</sequence>
<dbReference type="VEuPathDB" id="MicrosporidiaDB:DI09_33p190"/>
<keyword evidence="10" id="KW-1185">Reference proteome</keyword>
<organism evidence="9 10">
    <name type="scientific">Mitosporidium daphniae</name>
    <dbReference type="NCBI Taxonomy" id="1485682"/>
    <lineage>
        <taxon>Eukaryota</taxon>
        <taxon>Fungi</taxon>
        <taxon>Fungi incertae sedis</taxon>
        <taxon>Microsporidia</taxon>
        <taxon>Mitosporidium</taxon>
    </lineage>
</organism>
<keyword evidence="4 8" id="KW-0812">Transmembrane</keyword>
<keyword evidence="5" id="KW-0256">Endoplasmic reticulum</keyword>
<evidence type="ECO:0000256" key="3">
    <source>
        <dbReference type="ARBA" id="ARBA00017057"/>
    </source>
</evidence>
<evidence type="ECO:0000313" key="9">
    <source>
        <dbReference type="EMBL" id="KGG51502.1"/>
    </source>
</evidence>
<dbReference type="GeneID" id="25259618"/>
<comment type="subcellular location">
    <subcellularLocation>
        <location evidence="1">Endoplasmic reticulum membrane</location>
        <topology evidence="1">Multi-pass membrane protein</topology>
    </subcellularLocation>
</comment>